<feature type="transmembrane region" description="Helical" evidence="8">
    <location>
        <begin position="34"/>
        <end position="54"/>
    </location>
</feature>
<accession>A0A5P1FKA7</accession>
<proteinExistence type="inferred from homology"/>
<keyword evidence="7 8" id="KW-0012">Acyltransferase</keyword>
<name>A0A5P1FKA7_ASPOF</name>
<evidence type="ECO:0000313" key="11">
    <source>
        <dbReference type="Proteomes" id="UP000243459"/>
    </source>
</evidence>
<organism evidence="10 11">
    <name type="scientific">Asparagus officinalis</name>
    <name type="common">Garden asparagus</name>
    <dbReference type="NCBI Taxonomy" id="4686"/>
    <lineage>
        <taxon>Eukaryota</taxon>
        <taxon>Viridiplantae</taxon>
        <taxon>Streptophyta</taxon>
        <taxon>Embryophyta</taxon>
        <taxon>Tracheophyta</taxon>
        <taxon>Spermatophyta</taxon>
        <taxon>Magnoliopsida</taxon>
        <taxon>Liliopsida</taxon>
        <taxon>Asparagales</taxon>
        <taxon>Asparagaceae</taxon>
        <taxon>Asparagoideae</taxon>
        <taxon>Asparagus</taxon>
    </lineage>
</organism>
<dbReference type="PANTHER" id="PTHR22883">
    <property type="entry name" value="ZINC FINGER DHHC DOMAIN CONTAINING PROTEIN"/>
    <property type="match status" value="1"/>
</dbReference>
<keyword evidence="11" id="KW-1185">Reference proteome</keyword>
<dbReference type="Pfam" id="PF01529">
    <property type="entry name" value="DHHC"/>
    <property type="match status" value="1"/>
</dbReference>
<evidence type="ECO:0000313" key="10">
    <source>
        <dbReference type="EMBL" id="ONK78542.1"/>
    </source>
</evidence>
<evidence type="ECO:0000256" key="4">
    <source>
        <dbReference type="ARBA" id="ARBA00022692"/>
    </source>
</evidence>
<evidence type="ECO:0000256" key="3">
    <source>
        <dbReference type="ARBA" id="ARBA00022679"/>
    </source>
</evidence>
<comment type="catalytic activity">
    <reaction evidence="8">
        <text>L-cysteinyl-[protein] + hexadecanoyl-CoA = S-hexadecanoyl-L-cysteinyl-[protein] + CoA</text>
        <dbReference type="Rhea" id="RHEA:36683"/>
        <dbReference type="Rhea" id="RHEA-COMP:10131"/>
        <dbReference type="Rhea" id="RHEA-COMP:11032"/>
        <dbReference type="ChEBI" id="CHEBI:29950"/>
        <dbReference type="ChEBI" id="CHEBI:57287"/>
        <dbReference type="ChEBI" id="CHEBI:57379"/>
        <dbReference type="ChEBI" id="CHEBI:74151"/>
        <dbReference type="EC" id="2.3.1.225"/>
    </reaction>
</comment>
<keyword evidence="5 8" id="KW-1133">Transmembrane helix</keyword>
<evidence type="ECO:0000256" key="2">
    <source>
        <dbReference type="ARBA" id="ARBA00008574"/>
    </source>
</evidence>
<dbReference type="InterPro" id="IPR039859">
    <property type="entry name" value="PFA4/ZDH16/20/ERF2-like"/>
</dbReference>
<protein>
    <recommendedName>
        <fullName evidence="8">S-acyltransferase</fullName>
        <ecNumber evidence="8">2.3.1.225</ecNumber>
    </recommendedName>
    <alternativeName>
        <fullName evidence="8">Palmitoyltransferase</fullName>
    </alternativeName>
</protein>
<evidence type="ECO:0000256" key="5">
    <source>
        <dbReference type="ARBA" id="ARBA00022989"/>
    </source>
</evidence>
<dbReference type="GO" id="GO:0005783">
    <property type="term" value="C:endoplasmic reticulum"/>
    <property type="evidence" value="ECO:0007669"/>
    <property type="project" value="TreeGrafter"/>
</dbReference>
<feature type="domain" description="Palmitoyltransferase DHHC" evidence="9">
    <location>
        <begin position="154"/>
        <end position="278"/>
    </location>
</feature>
<dbReference type="GO" id="GO:0019706">
    <property type="term" value="F:protein-cysteine S-palmitoyltransferase activity"/>
    <property type="evidence" value="ECO:0007669"/>
    <property type="project" value="UniProtKB-EC"/>
</dbReference>
<comment type="subcellular location">
    <subcellularLocation>
        <location evidence="1">Membrane</location>
        <topology evidence="1">Multi-pass membrane protein</topology>
    </subcellularLocation>
</comment>
<feature type="transmembrane region" description="Helical" evidence="8">
    <location>
        <begin position="75"/>
        <end position="97"/>
    </location>
</feature>
<keyword evidence="6 8" id="KW-0472">Membrane</keyword>
<evidence type="ECO:0000256" key="7">
    <source>
        <dbReference type="ARBA" id="ARBA00023315"/>
    </source>
</evidence>
<comment type="similarity">
    <text evidence="2 8">Belongs to the DHHC palmitoyltransferase family.</text>
</comment>
<evidence type="ECO:0000259" key="9">
    <source>
        <dbReference type="Pfam" id="PF01529"/>
    </source>
</evidence>
<dbReference type="PROSITE" id="PS50216">
    <property type="entry name" value="DHHC"/>
    <property type="match status" value="1"/>
</dbReference>
<dbReference type="AlphaFoldDB" id="A0A5P1FKA7"/>
<comment type="domain">
    <text evidence="8">The DHHC domain is required for palmitoyltransferase activity.</text>
</comment>
<feature type="transmembrane region" description="Helical" evidence="8">
    <location>
        <begin position="198"/>
        <end position="219"/>
    </location>
</feature>
<reference evidence="11" key="1">
    <citation type="journal article" date="2017" name="Nat. Commun.">
        <title>The asparagus genome sheds light on the origin and evolution of a young Y chromosome.</title>
        <authorList>
            <person name="Harkess A."/>
            <person name="Zhou J."/>
            <person name="Xu C."/>
            <person name="Bowers J.E."/>
            <person name="Van der Hulst R."/>
            <person name="Ayyampalayam S."/>
            <person name="Mercati F."/>
            <person name="Riccardi P."/>
            <person name="McKain M.R."/>
            <person name="Kakrana A."/>
            <person name="Tang H."/>
            <person name="Ray J."/>
            <person name="Groenendijk J."/>
            <person name="Arikit S."/>
            <person name="Mathioni S.M."/>
            <person name="Nakano M."/>
            <person name="Shan H."/>
            <person name="Telgmann-Rauber A."/>
            <person name="Kanno A."/>
            <person name="Yue Z."/>
            <person name="Chen H."/>
            <person name="Li W."/>
            <person name="Chen Y."/>
            <person name="Xu X."/>
            <person name="Zhang Y."/>
            <person name="Luo S."/>
            <person name="Chen H."/>
            <person name="Gao J."/>
            <person name="Mao Z."/>
            <person name="Pires J.C."/>
            <person name="Luo M."/>
            <person name="Kudrna D."/>
            <person name="Wing R.A."/>
            <person name="Meyers B.C."/>
            <person name="Yi K."/>
            <person name="Kong H."/>
            <person name="Lavrijsen P."/>
            <person name="Sunseri F."/>
            <person name="Falavigna A."/>
            <person name="Ye Y."/>
            <person name="Leebens-Mack J.H."/>
            <person name="Chen G."/>
        </authorList>
    </citation>
    <scope>NUCLEOTIDE SEQUENCE [LARGE SCALE GENOMIC DNA]</scope>
    <source>
        <strain evidence="11">cv. DH0086</strain>
    </source>
</reference>
<evidence type="ECO:0000256" key="1">
    <source>
        <dbReference type="ARBA" id="ARBA00004141"/>
    </source>
</evidence>
<dbReference type="PANTHER" id="PTHR22883:SF320">
    <property type="entry name" value="S-ACYLTRANSFERASE"/>
    <property type="match status" value="1"/>
</dbReference>
<dbReference type="GO" id="GO:0005794">
    <property type="term" value="C:Golgi apparatus"/>
    <property type="evidence" value="ECO:0007669"/>
    <property type="project" value="TreeGrafter"/>
</dbReference>
<dbReference type="Proteomes" id="UP000243459">
    <property type="component" value="Chromosome 2"/>
</dbReference>
<dbReference type="EMBL" id="CM007382">
    <property type="protein sequence ID" value="ONK78542.1"/>
    <property type="molecule type" value="Genomic_DNA"/>
</dbReference>
<dbReference type="OrthoDB" id="4096362at2759"/>
<evidence type="ECO:0000256" key="6">
    <source>
        <dbReference type="ARBA" id="ARBA00023136"/>
    </source>
</evidence>
<dbReference type="EC" id="2.3.1.225" evidence="8"/>
<keyword evidence="4 8" id="KW-0812">Transmembrane</keyword>
<keyword evidence="3 8" id="KW-0808">Transferase</keyword>
<evidence type="ECO:0000256" key="8">
    <source>
        <dbReference type="RuleBase" id="RU079119"/>
    </source>
</evidence>
<dbReference type="GO" id="GO:0016020">
    <property type="term" value="C:membrane"/>
    <property type="evidence" value="ECO:0007669"/>
    <property type="project" value="UniProtKB-SubCell"/>
</dbReference>
<sequence length="440" mass="50315">MATNKPNSKRVYQVWKGNNRFCCGGRLVFGPDVASLFLSMLLIAGPAILFCFQITRKIKDHIDHEGNDASHQNHILGFPVLFVTIIIMFLDLTFLLMTSSRDPGIVPRNSRPPESEEAIDVTTPSMEWISGRTPHMRLPRTKDVMVNGYSVKVKYCDTCLLYRPPRASHCSICNNCVQKFDHHCPWVGQCIGLRNYRFFFLFISTSTLLCLYVFTFSWLNIIKEKKNHHNSLLRSMTGEVISLVLIIYTFLTMWFIGGLTIFHTYLICTNQTTYENFRYRYDKKDNPYNKGALQNFIDVFFSKIPPPMNDFRSWVLEEMIEVGCYTPNMGTDITTSKEKVDIDMASKLQLGGSTSIPTILQNLDYTTVDCDDLNEKVTTDEPNIQEENQINYSYSGVRPIVDKSIEDEANAVVVIATDYEVNNSSRILPSSDHNIQVLTT</sequence>
<dbReference type="InterPro" id="IPR001594">
    <property type="entry name" value="Palmitoyltrfase_DHHC"/>
</dbReference>
<gene>
    <name evidence="10" type="ORF">A4U43_C02F19920</name>
</gene>
<dbReference type="OMA" id="WINIVQE"/>
<dbReference type="GO" id="GO:0006612">
    <property type="term" value="P:protein targeting to membrane"/>
    <property type="evidence" value="ECO:0007669"/>
    <property type="project" value="TreeGrafter"/>
</dbReference>
<dbReference type="Gramene" id="ONK78542">
    <property type="protein sequence ID" value="ONK78542"/>
    <property type="gene ID" value="A4U43_C02F19920"/>
</dbReference>
<feature type="transmembrane region" description="Helical" evidence="8">
    <location>
        <begin position="240"/>
        <end position="266"/>
    </location>
</feature>